<protein>
    <submittedName>
        <fullName evidence="1">Uncharacterized protein</fullName>
    </submittedName>
</protein>
<reference evidence="1 2" key="1">
    <citation type="submission" date="2024-02" db="EMBL/GenBank/DDBJ databases">
        <authorList>
            <person name="Chen Y."/>
            <person name="Shah S."/>
            <person name="Dougan E. K."/>
            <person name="Thang M."/>
            <person name="Chan C."/>
        </authorList>
    </citation>
    <scope>NUCLEOTIDE SEQUENCE [LARGE SCALE GENOMIC DNA]</scope>
</reference>
<proteinExistence type="predicted"/>
<dbReference type="Proteomes" id="UP001642484">
    <property type="component" value="Unassembled WGS sequence"/>
</dbReference>
<name>A0ABP0I6K2_9DINO</name>
<evidence type="ECO:0000313" key="2">
    <source>
        <dbReference type="Proteomes" id="UP001642484"/>
    </source>
</evidence>
<dbReference type="EMBL" id="CAXAMN010002069">
    <property type="protein sequence ID" value="CAK8997581.1"/>
    <property type="molecule type" value="Genomic_DNA"/>
</dbReference>
<keyword evidence="2" id="KW-1185">Reference proteome</keyword>
<accession>A0ABP0I6K2</accession>
<evidence type="ECO:0000313" key="1">
    <source>
        <dbReference type="EMBL" id="CAK8997581.1"/>
    </source>
</evidence>
<comment type="caution">
    <text evidence="1">The sequence shown here is derived from an EMBL/GenBank/DDBJ whole genome shotgun (WGS) entry which is preliminary data.</text>
</comment>
<organism evidence="1 2">
    <name type="scientific">Durusdinium trenchii</name>
    <dbReference type="NCBI Taxonomy" id="1381693"/>
    <lineage>
        <taxon>Eukaryota</taxon>
        <taxon>Sar</taxon>
        <taxon>Alveolata</taxon>
        <taxon>Dinophyceae</taxon>
        <taxon>Suessiales</taxon>
        <taxon>Symbiodiniaceae</taxon>
        <taxon>Durusdinium</taxon>
    </lineage>
</organism>
<gene>
    <name evidence="1" type="ORF">CCMP2556_LOCUS4907</name>
</gene>
<sequence length="125" mass="13870">MSTVFFRVKVWNPLRSTIFGPARNGVPPALHSSTRVWLTEEDVHVGKGHSNFTCCFDSEGSSHQKTYILRGGLATGQKQISLNTGDGTVEVFFFMPGAYVASRIPNIRYHQLSCGGMRSRMGWSD</sequence>